<evidence type="ECO:0000313" key="9">
    <source>
        <dbReference type="Proteomes" id="UP000514752"/>
    </source>
</evidence>
<dbReference type="PRINTS" id="PR00455">
    <property type="entry name" value="HTHTETR"/>
</dbReference>
<dbReference type="InterPro" id="IPR001647">
    <property type="entry name" value="HTH_TetR"/>
</dbReference>
<name>A0A7D7T5H1_9NEIS</name>
<dbReference type="RefSeq" id="WP_182121888.1">
    <property type="nucleotide sequence ID" value="NZ_CP059567.1"/>
</dbReference>
<keyword evidence="6" id="KW-0812">Transmembrane</keyword>
<dbReference type="PROSITE" id="PS50977">
    <property type="entry name" value="HTH_TETR_2"/>
    <property type="match status" value="1"/>
</dbReference>
<evidence type="ECO:0000256" key="3">
    <source>
        <dbReference type="ARBA" id="ARBA00023125"/>
    </source>
</evidence>
<dbReference type="Gene3D" id="1.10.357.10">
    <property type="entry name" value="Tetracycline Repressor, domain 2"/>
    <property type="match status" value="1"/>
</dbReference>
<dbReference type="PROSITE" id="PS01081">
    <property type="entry name" value="HTH_TETR_1"/>
    <property type="match status" value="1"/>
</dbReference>
<sequence length="217" mass="25347">MRKTKIEAQKTRQHLLKAALDTFYLRGMTRSSLNEIAQNAGVTRGALYWHFKNKEDLFESLFQQMFTEISAQLAEDIERGSPDIWQSWEEATINIFVRLESDEVFRKFCNVLHTKCEYTEQNHSIVKIMRSYQDMWQRQLCQVLELSLAQKKLPENLDRRLAVTYMMSVIVGLIDIWMNMPEQFSVSQTAPRIIRSAMASLQSSPEFLLPEKGKKSS</sequence>
<feature type="transmembrane region" description="Helical" evidence="6">
    <location>
        <begin position="161"/>
        <end position="180"/>
    </location>
</feature>
<dbReference type="Pfam" id="PF08361">
    <property type="entry name" value="TetR_C_2"/>
    <property type="match status" value="1"/>
</dbReference>
<evidence type="ECO:0000259" key="7">
    <source>
        <dbReference type="PROSITE" id="PS50977"/>
    </source>
</evidence>
<dbReference type="PANTHER" id="PTHR43479:SF11">
    <property type="entry name" value="ACREF_ENVCD OPERON REPRESSOR-RELATED"/>
    <property type="match status" value="1"/>
</dbReference>
<dbReference type="InterPro" id="IPR036271">
    <property type="entry name" value="Tet_transcr_reg_TetR-rel_C_sf"/>
</dbReference>
<dbReference type="InterPro" id="IPR009057">
    <property type="entry name" value="Homeodomain-like_sf"/>
</dbReference>
<keyword evidence="2" id="KW-0805">Transcription regulation</keyword>
<gene>
    <name evidence="8" type="ORF">H3L94_09930</name>
</gene>
<dbReference type="SUPFAM" id="SSF46689">
    <property type="entry name" value="Homeodomain-like"/>
    <property type="match status" value="1"/>
</dbReference>
<dbReference type="GO" id="GO:0003677">
    <property type="term" value="F:DNA binding"/>
    <property type="evidence" value="ECO:0007669"/>
    <property type="project" value="UniProtKB-UniRule"/>
</dbReference>
<evidence type="ECO:0000256" key="5">
    <source>
        <dbReference type="PROSITE-ProRule" id="PRU00335"/>
    </source>
</evidence>
<dbReference type="Proteomes" id="UP000514752">
    <property type="component" value="Chromosome"/>
</dbReference>
<protein>
    <submittedName>
        <fullName evidence="8">TetR family transcriptional regulator</fullName>
    </submittedName>
</protein>
<evidence type="ECO:0000256" key="1">
    <source>
        <dbReference type="ARBA" id="ARBA00022491"/>
    </source>
</evidence>
<dbReference type="SUPFAM" id="SSF48498">
    <property type="entry name" value="Tetracyclin repressor-like, C-terminal domain"/>
    <property type="match status" value="1"/>
</dbReference>
<evidence type="ECO:0000256" key="6">
    <source>
        <dbReference type="SAM" id="Phobius"/>
    </source>
</evidence>
<dbReference type="Pfam" id="PF00440">
    <property type="entry name" value="TetR_N"/>
    <property type="match status" value="1"/>
</dbReference>
<evidence type="ECO:0000256" key="2">
    <source>
        <dbReference type="ARBA" id="ARBA00023015"/>
    </source>
</evidence>
<dbReference type="InterPro" id="IPR023772">
    <property type="entry name" value="DNA-bd_HTH_TetR-type_CS"/>
</dbReference>
<keyword evidence="1" id="KW-0678">Repressor</keyword>
<keyword evidence="4" id="KW-0804">Transcription</keyword>
<dbReference type="KEGG" id="nsg:H3L94_09930"/>
<organism evidence="8 9">
    <name type="scientific">Neisseria shayeganii</name>
    <dbReference type="NCBI Taxonomy" id="607712"/>
    <lineage>
        <taxon>Bacteria</taxon>
        <taxon>Pseudomonadati</taxon>
        <taxon>Pseudomonadota</taxon>
        <taxon>Betaproteobacteria</taxon>
        <taxon>Neisseriales</taxon>
        <taxon>Neisseriaceae</taxon>
        <taxon>Neisseria</taxon>
    </lineage>
</organism>
<feature type="DNA-binding region" description="H-T-H motif" evidence="5">
    <location>
        <begin position="32"/>
        <end position="51"/>
    </location>
</feature>
<evidence type="ECO:0000256" key="4">
    <source>
        <dbReference type="ARBA" id="ARBA00023163"/>
    </source>
</evidence>
<dbReference type="InterPro" id="IPR013572">
    <property type="entry name" value="Tscrpt_reg_MAATS_C"/>
</dbReference>
<keyword evidence="6" id="KW-1133">Transmembrane helix</keyword>
<dbReference type="PANTHER" id="PTHR43479">
    <property type="entry name" value="ACREF/ENVCD OPERON REPRESSOR-RELATED"/>
    <property type="match status" value="1"/>
</dbReference>
<dbReference type="EMBL" id="CP059567">
    <property type="protein sequence ID" value="QMT40153.1"/>
    <property type="molecule type" value="Genomic_DNA"/>
</dbReference>
<reference evidence="8 9" key="1">
    <citation type="submission" date="2020-07" db="EMBL/GenBank/DDBJ databases">
        <title>Genomic diversity of species in the Neisseriaceae family.</title>
        <authorList>
            <person name="Vincent A.T."/>
            <person name="Bernet E."/>
            <person name="Veyrier F.J."/>
        </authorList>
    </citation>
    <scope>NUCLEOTIDE SEQUENCE [LARGE SCALE GENOMIC DNA]</scope>
    <source>
        <strain evidence="8 9">DSM 22244</strain>
    </source>
</reference>
<accession>A0A7D7T5H1</accession>
<evidence type="ECO:0000313" key="8">
    <source>
        <dbReference type="EMBL" id="QMT40153.1"/>
    </source>
</evidence>
<dbReference type="AlphaFoldDB" id="A0A7D7T5H1"/>
<keyword evidence="3 5" id="KW-0238">DNA-binding</keyword>
<dbReference type="InterPro" id="IPR050624">
    <property type="entry name" value="HTH-type_Tx_Regulator"/>
</dbReference>
<feature type="domain" description="HTH tetR-type" evidence="7">
    <location>
        <begin position="9"/>
        <end position="69"/>
    </location>
</feature>
<proteinExistence type="predicted"/>
<keyword evidence="6" id="KW-0472">Membrane</keyword>